<dbReference type="Proteomes" id="UP000183995">
    <property type="component" value="Unassembled WGS sequence"/>
</dbReference>
<dbReference type="AlphaFoldDB" id="A0A1M5Z290"/>
<dbReference type="InterPro" id="IPR019300">
    <property type="entry name" value="CooT"/>
</dbReference>
<sequence length="63" mass="6929">MCLSKVYEKTGASEKMLLNNIQKISFEGDTIVFTDLLENETRIQGKLLLADLVNGKVVVDAGN</sequence>
<evidence type="ECO:0000313" key="2">
    <source>
        <dbReference type="Proteomes" id="UP000183995"/>
    </source>
</evidence>
<dbReference type="EMBL" id="FQXV01000012">
    <property type="protein sequence ID" value="SHI18377.1"/>
    <property type="molecule type" value="Genomic_DNA"/>
</dbReference>
<accession>A0A1M5Z290</accession>
<dbReference type="STRING" id="1123282.SAMN02745823_03139"/>
<protein>
    <submittedName>
        <fullName evidence="1">Predicted RNA-binding protein</fullName>
    </submittedName>
</protein>
<proteinExistence type="predicted"/>
<dbReference type="Pfam" id="PF10133">
    <property type="entry name" value="CooT"/>
    <property type="match status" value="1"/>
</dbReference>
<evidence type="ECO:0000313" key="1">
    <source>
        <dbReference type="EMBL" id="SHI18377.1"/>
    </source>
</evidence>
<gene>
    <name evidence="1" type="ORF">SAMN02745823_03139</name>
</gene>
<name>A0A1M5Z290_9FIRM</name>
<reference evidence="1 2" key="1">
    <citation type="submission" date="2016-11" db="EMBL/GenBank/DDBJ databases">
        <authorList>
            <person name="Jaros S."/>
            <person name="Januszkiewicz K."/>
            <person name="Wedrychowicz H."/>
        </authorList>
    </citation>
    <scope>NUCLEOTIDE SEQUENCE [LARGE SCALE GENOMIC DNA]</scope>
    <source>
        <strain evidence="1 2">DSM 10068</strain>
    </source>
</reference>
<organism evidence="1 2">
    <name type="scientific">Sporobacter termitidis DSM 10068</name>
    <dbReference type="NCBI Taxonomy" id="1123282"/>
    <lineage>
        <taxon>Bacteria</taxon>
        <taxon>Bacillati</taxon>
        <taxon>Bacillota</taxon>
        <taxon>Clostridia</taxon>
        <taxon>Eubacteriales</taxon>
        <taxon>Oscillospiraceae</taxon>
        <taxon>Sporobacter</taxon>
    </lineage>
</organism>
<keyword evidence="2" id="KW-1185">Reference proteome</keyword>
<dbReference type="RefSeq" id="WP_073080934.1">
    <property type="nucleotide sequence ID" value="NZ_FQXV01000012.1"/>
</dbReference>